<keyword evidence="2" id="KW-0812">Transmembrane</keyword>
<reference evidence="3" key="2">
    <citation type="submission" date="2017-05" db="UniProtKB">
        <authorList>
            <consortium name="EnsemblMetazoa"/>
        </authorList>
    </citation>
    <scope>IDENTIFICATION</scope>
</reference>
<organism evidence="3">
    <name type="scientific">Amphimedon queenslandica</name>
    <name type="common">Sponge</name>
    <dbReference type="NCBI Taxonomy" id="400682"/>
    <lineage>
        <taxon>Eukaryota</taxon>
        <taxon>Metazoa</taxon>
        <taxon>Porifera</taxon>
        <taxon>Demospongiae</taxon>
        <taxon>Heteroscleromorpha</taxon>
        <taxon>Haplosclerida</taxon>
        <taxon>Niphatidae</taxon>
        <taxon>Amphimedon</taxon>
    </lineage>
</organism>
<dbReference type="InParanoid" id="A0A1X7U9U5"/>
<keyword evidence="2" id="KW-0472">Membrane</keyword>
<proteinExistence type="predicted"/>
<dbReference type="AlphaFoldDB" id="A0A1X7U9U5"/>
<keyword evidence="2" id="KW-1133">Transmembrane helix</keyword>
<dbReference type="EnsemblMetazoa" id="XM_019999932.1">
    <property type="protein sequence ID" value="XP_019855491.1"/>
    <property type="gene ID" value="LOC109584245"/>
</dbReference>
<sequence length="584" mass="65370">MACRVNGIEEGGVQVQDVEEQETIPEYTNDEVIASTENLPSCDVTVFGLKLGLTLAEIKVIKAETSDTRLHGFQIYTTWRNKRGVRLTKKDRELLSAFFTGTKHRRSDFTQNRNRPETIAGLTDCAVYPMLESLFDNGQNSNVDAAKLKKFGLALGLESANIDSILNRNKGEYEAVIALAIFTAWKSNIPPNEDNDALKALDDAYQAVMQDGLKQRTKTTPIPPNSTTEKFTTSLPTYLGNTEEEEPLIKLNKSTRRSNKSTNRSNRRSINSNQVDIGMDDVNPDPKPSSYKTAACISFIFCLIVAVAIEVSLLTLAFSYKQEETVTILPGDTIRLPLPAYVPPSLDIVLWGQEDTCSAEVLLAKCSNIETREEVLSSLPHIDFNYLVSHSSVTISESVIRPYEIWLFSEEVDADSAVKEQFRGHHCPSATDHEALCALLKVGEKAVTIDVTESSYYFFRCDQFPFNCSQVNTWGINKMVYDFNVPPDDIIDSAIVHVQNISSRIRIRSSYFYSEGSVSDLCLLAQLNTTVCGSDNLIYRMDMTYSSIFHEVLVYATILVGLIMTVLLIACLIWCYRNRCKTTQ</sequence>
<dbReference type="Proteomes" id="UP000007879">
    <property type="component" value="Unassembled WGS sequence"/>
</dbReference>
<feature type="compositionally biased region" description="Polar residues" evidence="1">
    <location>
        <begin position="225"/>
        <end position="240"/>
    </location>
</feature>
<name>A0A1X7U9U5_AMPQE</name>
<feature type="compositionally biased region" description="Low complexity" evidence="1">
    <location>
        <begin position="260"/>
        <end position="273"/>
    </location>
</feature>
<feature type="transmembrane region" description="Helical" evidence="2">
    <location>
        <begin position="552"/>
        <end position="576"/>
    </location>
</feature>
<evidence type="ECO:0008006" key="5">
    <source>
        <dbReference type="Google" id="ProtNLM"/>
    </source>
</evidence>
<feature type="transmembrane region" description="Helical" evidence="2">
    <location>
        <begin position="296"/>
        <end position="320"/>
    </location>
</feature>
<dbReference type="EnsemblMetazoa" id="Aqu2.1.24254_001">
    <property type="protein sequence ID" value="Aqu2.1.24254_001"/>
    <property type="gene ID" value="Aqu2.1.24254"/>
</dbReference>
<reference evidence="4" key="1">
    <citation type="journal article" date="2010" name="Nature">
        <title>The Amphimedon queenslandica genome and the evolution of animal complexity.</title>
        <authorList>
            <person name="Srivastava M."/>
            <person name="Simakov O."/>
            <person name="Chapman J."/>
            <person name="Fahey B."/>
            <person name="Gauthier M.E."/>
            <person name="Mitros T."/>
            <person name="Richards G.S."/>
            <person name="Conaco C."/>
            <person name="Dacre M."/>
            <person name="Hellsten U."/>
            <person name="Larroux C."/>
            <person name="Putnam N.H."/>
            <person name="Stanke M."/>
            <person name="Adamska M."/>
            <person name="Darling A."/>
            <person name="Degnan S.M."/>
            <person name="Oakley T.H."/>
            <person name="Plachetzki D.C."/>
            <person name="Zhai Y."/>
            <person name="Adamski M."/>
            <person name="Calcino A."/>
            <person name="Cummins S.F."/>
            <person name="Goodstein D.M."/>
            <person name="Harris C."/>
            <person name="Jackson D.J."/>
            <person name="Leys S.P."/>
            <person name="Shu S."/>
            <person name="Woodcroft B.J."/>
            <person name="Vervoort M."/>
            <person name="Kosik K.S."/>
            <person name="Manning G."/>
            <person name="Degnan B.M."/>
            <person name="Rokhsar D.S."/>
        </authorList>
    </citation>
    <scope>NUCLEOTIDE SEQUENCE [LARGE SCALE GENOMIC DNA]</scope>
</reference>
<evidence type="ECO:0000313" key="3">
    <source>
        <dbReference type="EnsemblMetazoa" id="Aqu2.1.24254_001"/>
    </source>
</evidence>
<protein>
    <recommendedName>
        <fullName evidence="5">Death domain-containing protein</fullName>
    </recommendedName>
</protein>
<gene>
    <name evidence="3" type="primary">109584245</name>
</gene>
<evidence type="ECO:0000313" key="4">
    <source>
        <dbReference type="Proteomes" id="UP000007879"/>
    </source>
</evidence>
<accession>A0A1X7U9U5</accession>
<keyword evidence="4" id="KW-1185">Reference proteome</keyword>
<evidence type="ECO:0000256" key="2">
    <source>
        <dbReference type="SAM" id="Phobius"/>
    </source>
</evidence>
<dbReference type="KEGG" id="aqu:109584245"/>
<evidence type="ECO:0000256" key="1">
    <source>
        <dbReference type="SAM" id="MobiDB-lite"/>
    </source>
</evidence>
<feature type="region of interest" description="Disordered" evidence="1">
    <location>
        <begin position="216"/>
        <end position="284"/>
    </location>
</feature>